<evidence type="ECO:0000313" key="2">
    <source>
        <dbReference type="Proteomes" id="UP000834106"/>
    </source>
</evidence>
<organism evidence="1 2">
    <name type="scientific">Fraxinus pennsylvanica</name>
    <dbReference type="NCBI Taxonomy" id="56036"/>
    <lineage>
        <taxon>Eukaryota</taxon>
        <taxon>Viridiplantae</taxon>
        <taxon>Streptophyta</taxon>
        <taxon>Embryophyta</taxon>
        <taxon>Tracheophyta</taxon>
        <taxon>Spermatophyta</taxon>
        <taxon>Magnoliopsida</taxon>
        <taxon>eudicotyledons</taxon>
        <taxon>Gunneridae</taxon>
        <taxon>Pentapetalae</taxon>
        <taxon>asterids</taxon>
        <taxon>lamiids</taxon>
        <taxon>Lamiales</taxon>
        <taxon>Oleaceae</taxon>
        <taxon>Oleeae</taxon>
        <taxon>Fraxinus</taxon>
    </lineage>
</organism>
<protein>
    <recommendedName>
        <fullName evidence="3">Adenylate kinase</fullName>
    </recommendedName>
</protein>
<gene>
    <name evidence="1" type="ORF">FPE_LOCUS7020</name>
</gene>
<dbReference type="Gene3D" id="3.40.50.300">
    <property type="entry name" value="P-loop containing nucleotide triphosphate hydrolases"/>
    <property type="match status" value="1"/>
</dbReference>
<proteinExistence type="predicted"/>
<evidence type="ECO:0008006" key="3">
    <source>
        <dbReference type="Google" id="ProtNLM"/>
    </source>
</evidence>
<keyword evidence="2" id="KW-1185">Reference proteome</keyword>
<accession>A0AAD1YYQ0</accession>
<dbReference type="AlphaFoldDB" id="A0AAD1YYQ0"/>
<reference evidence="1" key="1">
    <citation type="submission" date="2023-05" db="EMBL/GenBank/DDBJ databases">
        <authorList>
            <person name="Huff M."/>
        </authorList>
    </citation>
    <scope>NUCLEOTIDE SEQUENCE</scope>
</reference>
<dbReference type="Pfam" id="PF00406">
    <property type="entry name" value="ADK"/>
    <property type="match status" value="1"/>
</dbReference>
<sequence length="280" mass="31113">MWWHTITDYAANYNHYSQNPKLAQPTSNSPPVSQLEALDDFAMGPTDSGKGTQSSFMKDEYCLCHLVTATGDLLRARETSSVSRKDEEAIEKLQEMLQRQGTKLDKVLNFAADEAILEERITGRRIHPPSGTIYHSKFAPPKCMAALMMVQDELESLLTVYDSHSFWLLHVYEKLVEFRFFFFPASLDWIKVGNANNSPRMAPSTTPPDTTLSKKLLRDGVSPFPAASGITVKAINAAAVIAVTAFSLIEASPLTLDCDFELTITVFNDFFTCDSGLKNA</sequence>
<dbReference type="EMBL" id="OU503039">
    <property type="protein sequence ID" value="CAI9759590.1"/>
    <property type="molecule type" value="Genomic_DNA"/>
</dbReference>
<name>A0AAD1YYQ0_9LAMI</name>
<dbReference type="Proteomes" id="UP000834106">
    <property type="component" value="Chromosome 4"/>
</dbReference>
<evidence type="ECO:0000313" key="1">
    <source>
        <dbReference type="EMBL" id="CAI9759590.1"/>
    </source>
</evidence>
<dbReference type="InterPro" id="IPR027417">
    <property type="entry name" value="P-loop_NTPase"/>
</dbReference>